<comment type="function">
    <text evidence="5 6">This protein is located at the 30S-50S ribosomal subunit interface and may play a role in the structure and function of the aminoacyl-tRNA binding site.</text>
</comment>
<evidence type="ECO:0000256" key="6">
    <source>
        <dbReference type="RuleBase" id="RU000559"/>
    </source>
</evidence>
<evidence type="ECO:0000313" key="8">
    <source>
        <dbReference type="Proteomes" id="UP000178735"/>
    </source>
</evidence>
<sequence length="122" mass="13880">MDLIKSIESGFLKKDVPHFIVGDTVRVDVRIVEDDSERLQAFEGVIIARKGVGARETITVRKVSYGIGIERSFFIHSPMIGKLTVVKHGKVRRAKLYYLRERFGKSARIEERKPKLVQAAKV</sequence>
<dbReference type="PANTHER" id="PTHR15680">
    <property type="entry name" value="RIBOSOMAL PROTEIN L19"/>
    <property type="match status" value="1"/>
</dbReference>
<evidence type="ECO:0000256" key="5">
    <source>
        <dbReference type="HAMAP-Rule" id="MF_00402"/>
    </source>
</evidence>
<comment type="caution">
    <text evidence="7">The sequence shown here is derived from an EMBL/GenBank/DDBJ whole genome shotgun (WGS) entry which is preliminary data.</text>
</comment>
<dbReference type="EMBL" id="MGFH01000153">
    <property type="protein sequence ID" value="OGM03914.1"/>
    <property type="molecule type" value="Genomic_DNA"/>
</dbReference>
<dbReference type="GO" id="GO:0003735">
    <property type="term" value="F:structural constituent of ribosome"/>
    <property type="evidence" value="ECO:0007669"/>
    <property type="project" value="InterPro"/>
</dbReference>
<evidence type="ECO:0000256" key="1">
    <source>
        <dbReference type="ARBA" id="ARBA00005781"/>
    </source>
</evidence>
<dbReference type="PIRSF" id="PIRSF002191">
    <property type="entry name" value="Ribosomal_L19"/>
    <property type="match status" value="1"/>
</dbReference>
<dbReference type="GO" id="GO:0022625">
    <property type="term" value="C:cytosolic large ribosomal subunit"/>
    <property type="evidence" value="ECO:0007669"/>
    <property type="project" value="TreeGrafter"/>
</dbReference>
<accession>A0A1F7WM44</accession>
<evidence type="ECO:0000313" key="7">
    <source>
        <dbReference type="EMBL" id="OGM03914.1"/>
    </source>
</evidence>
<keyword evidence="3 5" id="KW-0687">Ribonucleoprotein</keyword>
<evidence type="ECO:0000256" key="2">
    <source>
        <dbReference type="ARBA" id="ARBA00022980"/>
    </source>
</evidence>
<dbReference type="InterPro" id="IPR038657">
    <property type="entry name" value="Ribosomal_bL19_sf"/>
</dbReference>
<dbReference type="PRINTS" id="PR00061">
    <property type="entry name" value="RIBOSOMALL19"/>
</dbReference>
<evidence type="ECO:0000256" key="3">
    <source>
        <dbReference type="ARBA" id="ARBA00023274"/>
    </source>
</evidence>
<name>A0A1F7WM44_9BACT</name>
<dbReference type="GO" id="GO:0006412">
    <property type="term" value="P:translation"/>
    <property type="evidence" value="ECO:0007669"/>
    <property type="project" value="UniProtKB-UniRule"/>
</dbReference>
<dbReference type="AlphaFoldDB" id="A0A1F7WM44"/>
<keyword evidence="2 5" id="KW-0689">Ribosomal protein</keyword>
<proteinExistence type="inferred from homology"/>
<dbReference type="Proteomes" id="UP000178735">
    <property type="component" value="Unassembled WGS sequence"/>
</dbReference>
<dbReference type="Pfam" id="PF01245">
    <property type="entry name" value="Ribosomal_L19"/>
    <property type="match status" value="1"/>
</dbReference>
<dbReference type="STRING" id="1817813.A2008_03345"/>
<evidence type="ECO:0000256" key="4">
    <source>
        <dbReference type="ARBA" id="ARBA00035171"/>
    </source>
</evidence>
<dbReference type="Gene3D" id="2.30.30.790">
    <property type="match status" value="1"/>
</dbReference>
<dbReference type="SUPFAM" id="SSF50104">
    <property type="entry name" value="Translation proteins SH3-like domain"/>
    <property type="match status" value="1"/>
</dbReference>
<protein>
    <recommendedName>
        <fullName evidence="4 5">Large ribosomal subunit protein bL19</fullName>
    </recommendedName>
</protein>
<reference evidence="7 8" key="1">
    <citation type="journal article" date="2016" name="Nat. Commun.">
        <title>Thousands of microbial genomes shed light on interconnected biogeochemical processes in an aquifer system.</title>
        <authorList>
            <person name="Anantharaman K."/>
            <person name="Brown C.T."/>
            <person name="Hug L.A."/>
            <person name="Sharon I."/>
            <person name="Castelle C.J."/>
            <person name="Probst A.J."/>
            <person name="Thomas B.C."/>
            <person name="Singh A."/>
            <person name="Wilkins M.J."/>
            <person name="Karaoz U."/>
            <person name="Brodie E.L."/>
            <person name="Williams K.H."/>
            <person name="Hubbard S.S."/>
            <person name="Banfield J.F."/>
        </authorList>
    </citation>
    <scope>NUCLEOTIDE SEQUENCE [LARGE SCALE GENOMIC DNA]</scope>
</reference>
<dbReference type="InterPro" id="IPR008991">
    <property type="entry name" value="Translation_prot_SH3-like_sf"/>
</dbReference>
<organism evidence="7 8">
    <name type="scientific">Candidatus Wallbacteria bacterium GWC2_49_35</name>
    <dbReference type="NCBI Taxonomy" id="1817813"/>
    <lineage>
        <taxon>Bacteria</taxon>
        <taxon>Candidatus Walliibacteriota</taxon>
    </lineage>
</organism>
<dbReference type="PANTHER" id="PTHR15680:SF9">
    <property type="entry name" value="LARGE RIBOSOMAL SUBUNIT PROTEIN BL19M"/>
    <property type="match status" value="1"/>
</dbReference>
<dbReference type="PROSITE" id="PS01015">
    <property type="entry name" value="RIBOSOMAL_L19"/>
    <property type="match status" value="1"/>
</dbReference>
<gene>
    <name evidence="5" type="primary">rplS</name>
    <name evidence="7" type="ORF">A2008_03345</name>
</gene>
<dbReference type="InterPro" id="IPR018257">
    <property type="entry name" value="Ribosomal_bL19_CS"/>
</dbReference>
<comment type="similarity">
    <text evidence="1 5 6">Belongs to the bacterial ribosomal protein bL19 family.</text>
</comment>
<dbReference type="FunFam" id="2.30.30.790:FF:000001">
    <property type="entry name" value="50S ribosomal protein L19"/>
    <property type="match status" value="1"/>
</dbReference>
<dbReference type="InterPro" id="IPR001857">
    <property type="entry name" value="Ribosomal_bL19"/>
</dbReference>
<dbReference type="NCBIfam" id="TIGR01024">
    <property type="entry name" value="rplS_bact"/>
    <property type="match status" value="1"/>
</dbReference>
<dbReference type="HAMAP" id="MF_00402">
    <property type="entry name" value="Ribosomal_bL19"/>
    <property type="match status" value="1"/>
</dbReference>